<feature type="transmembrane region" description="Helical" evidence="1">
    <location>
        <begin position="77"/>
        <end position="96"/>
    </location>
</feature>
<comment type="caution">
    <text evidence="2">The sequence shown here is derived from an EMBL/GenBank/DDBJ whole genome shotgun (WGS) entry which is preliminary data.</text>
</comment>
<gene>
    <name evidence="2" type="ORF">GCM10011514_25770</name>
</gene>
<dbReference type="AlphaFoldDB" id="A0A917DQQ6"/>
<keyword evidence="1" id="KW-0812">Transmembrane</keyword>
<reference evidence="2" key="1">
    <citation type="journal article" date="2014" name="Int. J. Syst. Evol. Microbiol.">
        <title>Complete genome sequence of Corynebacterium casei LMG S-19264T (=DSM 44701T), isolated from a smear-ripened cheese.</title>
        <authorList>
            <consortium name="US DOE Joint Genome Institute (JGI-PGF)"/>
            <person name="Walter F."/>
            <person name="Albersmeier A."/>
            <person name="Kalinowski J."/>
            <person name="Ruckert C."/>
        </authorList>
    </citation>
    <scope>NUCLEOTIDE SEQUENCE</scope>
    <source>
        <strain evidence="2">CGMCC 1.15958</strain>
    </source>
</reference>
<protein>
    <submittedName>
        <fullName evidence="2">Uncharacterized protein</fullName>
    </submittedName>
</protein>
<accession>A0A917DQQ6</accession>
<keyword evidence="3" id="KW-1185">Reference proteome</keyword>
<organism evidence="2 3">
    <name type="scientific">Emticicia aquatilis</name>
    <dbReference type="NCBI Taxonomy" id="1537369"/>
    <lineage>
        <taxon>Bacteria</taxon>
        <taxon>Pseudomonadati</taxon>
        <taxon>Bacteroidota</taxon>
        <taxon>Cytophagia</taxon>
        <taxon>Cytophagales</taxon>
        <taxon>Leadbetterellaceae</taxon>
        <taxon>Emticicia</taxon>
    </lineage>
</organism>
<evidence type="ECO:0000313" key="2">
    <source>
        <dbReference type="EMBL" id="GGD60676.1"/>
    </source>
</evidence>
<dbReference type="RefSeq" id="WP_188766513.1">
    <property type="nucleotide sequence ID" value="NZ_BMKK01000005.1"/>
</dbReference>
<evidence type="ECO:0000313" key="3">
    <source>
        <dbReference type="Proteomes" id="UP000609064"/>
    </source>
</evidence>
<keyword evidence="1" id="KW-1133">Transmembrane helix</keyword>
<sequence>MDKIIKLALSILLLLCLFKMPYGFYQFVRFLALIGFGYLAFDSNQQKKDIETIIYIVLAILFQPLIKISLGRTLWNTIDLIVGIGLILNIFGVFTIKNK</sequence>
<reference evidence="2" key="2">
    <citation type="submission" date="2020-09" db="EMBL/GenBank/DDBJ databases">
        <authorList>
            <person name="Sun Q."/>
            <person name="Zhou Y."/>
        </authorList>
    </citation>
    <scope>NUCLEOTIDE SEQUENCE</scope>
    <source>
        <strain evidence="2">CGMCC 1.15958</strain>
    </source>
</reference>
<keyword evidence="1" id="KW-0472">Membrane</keyword>
<dbReference type="Pfam" id="PF20619">
    <property type="entry name" value="DUF6804"/>
    <property type="match status" value="1"/>
</dbReference>
<feature type="transmembrane region" description="Helical" evidence="1">
    <location>
        <begin position="53"/>
        <end position="71"/>
    </location>
</feature>
<proteinExistence type="predicted"/>
<name>A0A917DQQ6_9BACT</name>
<dbReference type="Proteomes" id="UP000609064">
    <property type="component" value="Unassembled WGS sequence"/>
</dbReference>
<dbReference type="EMBL" id="BMKK01000005">
    <property type="protein sequence ID" value="GGD60676.1"/>
    <property type="molecule type" value="Genomic_DNA"/>
</dbReference>
<dbReference type="InterPro" id="IPR046548">
    <property type="entry name" value="DUF6804"/>
</dbReference>
<evidence type="ECO:0000256" key="1">
    <source>
        <dbReference type="SAM" id="Phobius"/>
    </source>
</evidence>